<evidence type="ECO:0000313" key="2">
    <source>
        <dbReference type="Proteomes" id="UP000805193"/>
    </source>
</evidence>
<reference evidence="1 2" key="1">
    <citation type="journal article" date="2020" name="Cell">
        <title>Large-Scale Comparative Analyses of Tick Genomes Elucidate Their Genetic Diversity and Vector Capacities.</title>
        <authorList>
            <consortium name="Tick Genome and Microbiome Consortium (TIGMIC)"/>
            <person name="Jia N."/>
            <person name="Wang J."/>
            <person name="Shi W."/>
            <person name="Du L."/>
            <person name="Sun Y."/>
            <person name="Zhan W."/>
            <person name="Jiang J.F."/>
            <person name="Wang Q."/>
            <person name="Zhang B."/>
            <person name="Ji P."/>
            <person name="Bell-Sakyi L."/>
            <person name="Cui X.M."/>
            <person name="Yuan T.T."/>
            <person name="Jiang B.G."/>
            <person name="Yang W.F."/>
            <person name="Lam T.T."/>
            <person name="Chang Q.C."/>
            <person name="Ding S.J."/>
            <person name="Wang X.J."/>
            <person name="Zhu J.G."/>
            <person name="Ruan X.D."/>
            <person name="Zhao L."/>
            <person name="Wei J.T."/>
            <person name="Ye R.Z."/>
            <person name="Que T.C."/>
            <person name="Du C.H."/>
            <person name="Zhou Y.H."/>
            <person name="Cheng J.X."/>
            <person name="Dai P.F."/>
            <person name="Guo W.B."/>
            <person name="Han X.H."/>
            <person name="Huang E.J."/>
            <person name="Li L.F."/>
            <person name="Wei W."/>
            <person name="Gao Y.C."/>
            <person name="Liu J.Z."/>
            <person name="Shao H.Z."/>
            <person name="Wang X."/>
            <person name="Wang C.C."/>
            <person name="Yang T.C."/>
            <person name="Huo Q.B."/>
            <person name="Li W."/>
            <person name="Chen H.Y."/>
            <person name="Chen S.E."/>
            <person name="Zhou L.G."/>
            <person name="Ni X.B."/>
            <person name="Tian J.H."/>
            <person name="Sheng Y."/>
            <person name="Liu T."/>
            <person name="Pan Y.S."/>
            <person name="Xia L.Y."/>
            <person name="Li J."/>
            <person name="Zhao F."/>
            <person name="Cao W.C."/>
        </authorList>
    </citation>
    <scope>NUCLEOTIDE SEQUENCE [LARGE SCALE GENOMIC DNA]</scope>
    <source>
        <strain evidence="1">Iper-2018</strain>
    </source>
</reference>
<evidence type="ECO:0000313" key="1">
    <source>
        <dbReference type="EMBL" id="KAG0429724.1"/>
    </source>
</evidence>
<comment type="caution">
    <text evidence="1">The sequence shown here is derived from an EMBL/GenBank/DDBJ whole genome shotgun (WGS) entry which is preliminary data.</text>
</comment>
<gene>
    <name evidence="1" type="ORF">HPB47_023364</name>
</gene>
<accession>A0AC60Q7W3</accession>
<sequence length="185" mass="20922">MLDCFFFLSAKSIGWVVLVRLAPPALGQKAARLFLEKQGTDPVTPVTALRGRFTLILPTGTEASVGPRGGRSWAGRVHRCTLCDYATSQPESLAQHGMWHRGEPPFKCSQCDKRFFQRSSASAHLRTHTGERPFRCCFCTRSFVVKGDLTRHVRTHTGERPFRCRHCPRAFSDQGNLLKHERKCH</sequence>
<name>A0AC60Q7W3_IXOPE</name>
<proteinExistence type="predicted"/>
<protein>
    <submittedName>
        <fullName evidence="1">Uncharacterized protein</fullName>
    </submittedName>
</protein>
<keyword evidence="2" id="KW-1185">Reference proteome</keyword>
<dbReference type="Proteomes" id="UP000805193">
    <property type="component" value="Unassembled WGS sequence"/>
</dbReference>
<organism evidence="1 2">
    <name type="scientific">Ixodes persulcatus</name>
    <name type="common">Taiga tick</name>
    <dbReference type="NCBI Taxonomy" id="34615"/>
    <lineage>
        <taxon>Eukaryota</taxon>
        <taxon>Metazoa</taxon>
        <taxon>Ecdysozoa</taxon>
        <taxon>Arthropoda</taxon>
        <taxon>Chelicerata</taxon>
        <taxon>Arachnida</taxon>
        <taxon>Acari</taxon>
        <taxon>Parasitiformes</taxon>
        <taxon>Ixodida</taxon>
        <taxon>Ixodoidea</taxon>
        <taxon>Ixodidae</taxon>
        <taxon>Ixodinae</taxon>
        <taxon>Ixodes</taxon>
    </lineage>
</organism>
<dbReference type="EMBL" id="JABSTQ010009386">
    <property type="protein sequence ID" value="KAG0429724.1"/>
    <property type="molecule type" value="Genomic_DNA"/>
</dbReference>